<dbReference type="Proteomes" id="UP001189429">
    <property type="component" value="Unassembled WGS sequence"/>
</dbReference>
<protein>
    <recommendedName>
        <fullName evidence="4">Transmembrane protein</fullName>
    </recommendedName>
</protein>
<evidence type="ECO:0000313" key="2">
    <source>
        <dbReference type="EMBL" id="CAK0815331.1"/>
    </source>
</evidence>
<feature type="transmembrane region" description="Helical" evidence="1">
    <location>
        <begin position="258"/>
        <end position="277"/>
    </location>
</feature>
<feature type="transmembrane region" description="Helical" evidence="1">
    <location>
        <begin position="221"/>
        <end position="246"/>
    </location>
</feature>
<reference evidence="2" key="1">
    <citation type="submission" date="2023-10" db="EMBL/GenBank/DDBJ databases">
        <authorList>
            <person name="Chen Y."/>
            <person name="Shah S."/>
            <person name="Dougan E. K."/>
            <person name="Thang M."/>
            <person name="Chan C."/>
        </authorList>
    </citation>
    <scope>NUCLEOTIDE SEQUENCE [LARGE SCALE GENOMIC DNA]</scope>
</reference>
<evidence type="ECO:0008006" key="4">
    <source>
        <dbReference type="Google" id="ProtNLM"/>
    </source>
</evidence>
<keyword evidence="1" id="KW-0812">Transmembrane</keyword>
<gene>
    <name evidence="2" type="ORF">PCOR1329_LOCUS18647</name>
</gene>
<feature type="transmembrane region" description="Helical" evidence="1">
    <location>
        <begin position="14"/>
        <end position="34"/>
    </location>
</feature>
<evidence type="ECO:0000256" key="1">
    <source>
        <dbReference type="SAM" id="Phobius"/>
    </source>
</evidence>
<sequence>MPSPSSALQRFDAIGRPVSMLLSVAVIVVAYRALHMTPATYSTWDDRWCHFGIASEPDSQFQGSFAASLDATFEAEWDLIEGSEVDCFPSLNETKVLAGRRDVVLSLRASEYIDSGFVWFFAIITWVLLKLFLPLVLYIREKDTCCNAWCSELKSRDPASRGFWDAVGIYKNLWTTFLPGMILAPLSSVKVHSVDLEEDSLRIATLCAESEWFASCVFMHLFWIILFMLLGQFCATPCGLCVLGVTKAGECCTGLDRAYLESIVGLGIFAGITGLHYPIMWMILMSNCGVKLLLAFDISLIFDVDVRNSLSA</sequence>
<dbReference type="EMBL" id="CAUYUJ010005890">
    <property type="protein sequence ID" value="CAK0815331.1"/>
    <property type="molecule type" value="Genomic_DNA"/>
</dbReference>
<keyword evidence="3" id="KW-1185">Reference proteome</keyword>
<comment type="caution">
    <text evidence="2">The sequence shown here is derived from an EMBL/GenBank/DDBJ whole genome shotgun (WGS) entry which is preliminary data.</text>
</comment>
<proteinExistence type="predicted"/>
<evidence type="ECO:0000313" key="3">
    <source>
        <dbReference type="Proteomes" id="UP001189429"/>
    </source>
</evidence>
<keyword evidence="1" id="KW-0472">Membrane</keyword>
<feature type="transmembrane region" description="Helical" evidence="1">
    <location>
        <begin position="117"/>
        <end position="139"/>
    </location>
</feature>
<keyword evidence="1" id="KW-1133">Transmembrane helix</keyword>
<name>A0ABN9R8U8_9DINO</name>
<organism evidence="2 3">
    <name type="scientific">Prorocentrum cordatum</name>
    <dbReference type="NCBI Taxonomy" id="2364126"/>
    <lineage>
        <taxon>Eukaryota</taxon>
        <taxon>Sar</taxon>
        <taxon>Alveolata</taxon>
        <taxon>Dinophyceae</taxon>
        <taxon>Prorocentrales</taxon>
        <taxon>Prorocentraceae</taxon>
        <taxon>Prorocentrum</taxon>
    </lineage>
</organism>
<accession>A0ABN9R8U8</accession>